<evidence type="ECO:0000313" key="1">
    <source>
        <dbReference type="EMBL" id="TFK71118.1"/>
    </source>
</evidence>
<dbReference type="Proteomes" id="UP000308600">
    <property type="component" value="Unassembled WGS sequence"/>
</dbReference>
<name>A0ACD3AZE8_9AGAR</name>
<dbReference type="EMBL" id="ML208302">
    <property type="protein sequence ID" value="TFK71118.1"/>
    <property type="molecule type" value="Genomic_DNA"/>
</dbReference>
<reference evidence="1 2" key="1">
    <citation type="journal article" date="2019" name="Nat. Ecol. Evol.">
        <title>Megaphylogeny resolves global patterns of mushroom evolution.</title>
        <authorList>
            <person name="Varga T."/>
            <person name="Krizsan K."/>
            <person name="Foldi C."/>
            <person name="Dima B."/>
            <person name="Sanchez-Garcia M."/>
            <person name="Sanchez-Ramirez S."/>
            <person name="Szollosi G.J."/>
            <person name="Szarkandi J.G."/>
            <person name="Papp V."/>
            <person name="Albert L."/>
            <person name="Andreopoulos W."/>
            <person name="Angelini C."/>
            <person name="Antonin V."/>
            <person name="Barry K.W."/>
            <person name="Bougher N.L."/>
            <person name="Buchanan P."/>
            <person name="Buyck B."/>
            <person name="Bense V."/>
            <person name="Catcheside P."/>
            <person name="Chovatia M."/>
            <person name="Cooper J."/>
            <person name="Damon W."/>
            <person name="Desjardin D."/>
            <person name="Finy P."/>
            <person name="Geml J."/>
            <person name="Haridas S."/>
            <person name="Hughes K."/>
            <person name="Justo A."/>
            <person name="Karasinski D."/>
            <person name="Kautmanova I."/>
            <person name="Kiss B."/>
            <person name="Kocsube S."/>
            <person name="Kotiranta H."/>
            <person name="LaButti K.M."/>
            <person name="Lechner B.E."/>
            <person name="Liimatainen K."/>
            <person name="Lipzen A."/>
            <person name="Lukacs Z."/>
            <person name="Mihaltcheva S."/>
            <person name="Morgado L.N."/>
            <person name="Niskanen T."/>
            <person name="Noordeloos M.E."/>
            <person name="Ohm R.A."/>
            <person name="Ortiz-Santana B."/>
            <person name="Ovrebo C."/>
            <person name="Racz N."/>
            <person name="Riley R."/>
            <person name="Savchenko A."/>
            <person name="Shiryaev A."/>
            <person name="Soop K."/>
            <person name="Spirin V."/>
            <person name="Szebenyi C."/>
            <person name="Tomsovsky M."/>
            <person name="Tulloss R.E."/>
            <person name="Uehling J."/>
            <person name="Grigoriev I.V."/>
            <person name="Vagvolgyi C."/>
            <person name="Papp T."/>
            <person name="Martin F.M."/>
            <person name="Miettinen O."/>
            <person name="Hibbett D.S."/>
            <person name="Nagy L.G."/>
        </authorList>
    </citation>
    <scope>NUCLEOTIDE SEQUENCE [LARGE SCALE GENOMIC DNA]</scope>
    <source>
        <strain evidence="1 2">NL-1719</strain>
    </source>
</reference>
<evidence type="ECO:0000313" key="2">
    <source>
        <dbReference type="Proteomes" id="UP000308600"/>
    </source>
</evidence>
<organism evidence="1 2">
    <name type="scientific">Pluteus cervinus</name>
    <dbReference type="NCBI Taxonomy" id="181527"/>
    <lineage>
        <taxon>Eukaryota</taxon>
        <taxon>Fungi</taxon>
        <taxon>Dikarya</taxon>
        <taxon>Basidiomycota</taxon>
        <taxon>Agaricomycotina</taxon>
        <taxon>Agaricomycetes</taxon>
        <taxon>Agaricomycetidae</taxon>
        <taxon>Agaricales</taxon>
        <taxon>Pluteineae</taxon>
        <taxon>Pluteaceae</taxon>
        <taxon>Pluteus</taxon>
    </lineage>
</organism>
<keyword evidence="2" id="KW-1185">Reference proteome</keyword>
<accession>A0ACD3AZE8</accession>
<gene>
    <name evidence="1" type="ORF">BDN72DRAFT_479118</name>
</gene>
<sequence>MSRRLGSSAGIRKFYALRRLEGGGKYPPNCCEIGDVSLKRLVGHGGRLAAAFRRAVTIASGQILRVLWAIALKYPCEGMVFAGQFFSAMAARKTASRDDDGLMRTRGIDFGLGRGERSDFDANHRGGAVSGLFLKRYRIEYDRKGSSEAQRIESGRLSPLFSKSSAQRKIRNANVSLSGRLSRRQLCFATREWGDA</sequence>
<protein>
    <submittedName>
        <fullName evidence="1">Uncharacterized protein</fullName>
    </submittedName>
</protein>
<proteinExistence type="predicted"/>